<evidence type="ECO:0000313" key="3">
    <source>
        <dbReference type="Proteomes" id="UP001229346"/>
    </source>
</evidence>
<sequence>MYAVCELCNEEVKLHKYALLKREGDIFKASRNIKCFKCNVESNVIINVEARQNELREIRLKHEKEEKKRQKELTEKRLKLEREEQDRLEKIRVEQLKPHIEFKNETLILYFDLKDNKDIRMIFSNFIRTLRIKFGFIDNILQFQRILRSEVPVGYLLLNRDEDEEIPFNYVNPAIKKEYSDKFLRLANLMKRKYGIVSDEKSIYLSWMLFQDEIIRIESISFKNEFGFNYVATGKNLDTYLKAFVNDPMIDTGSRHMIFSFTLFLINEGLLDSSDIFSNIRFVEKRLQALLADKINDDFEKQLMGIEKKPLERWDISDIDLMNGHEFEYFVSHLLVKWVFQQQ</sequence>
<gene>
    <name evidence="2" type="ORF">J2T15_006278</name>
</gene>
<proteinExistence type="predicted"/>
<name>A0ABT9UAY4_PAEHA</name>
<protein>
    <submittedName>
        <fullName evidence="2">Uncharacterized protein</fullName>
    </submittedName>
</protein>
<comment type="caution">
    <text evidence="2">The sequence shown here is derived from an EMBL/GenBank/DDBJ whole genome shotgun (WGS) entry which is preliminary data.</text>
</comment>
<evidence type="ECO:0000256" key="1">
    <source>
        <dbReference type="SAM" id="Coils"/>
    </source>
</evidence>
<dbReference type="Proteomes" id="UP001229346">
    <property type="component" value="Unassembled WGS sequence"/>
</dbReference>
<reference evidence="2 3" key="1">
    <citation type="submission" date="2023-07" db="EMBL/GenBank/DDBJ databases">
        <title>Sorghum-associated microbial communities from plants grown in Nebraska, USA.</title>
        <authorList>
            <person name="Schachtman D."/>
        </authorList>
    </citation>
    <scope>NUCLEOTIDE SEQUENCE [LARGE SCALE GENOMIC DNA]</scope>
    <source>
        <strain evidence="2 3">CC482</strain>
    </source>
</reference>
<organism evidence="2 3">
    <name type="scientific">Paenibacillus harenae</name>
    <dbReference type="NCBI Taxonomy" id="306543"/>
    <lineage>
        <taxon>Bacteria</taxon>
        <taxon>Bacillati</taxon>
        <taxon>Bacillota</taxon>
        <taxon>Bacilli</taxon>
        <taxon>Bacillales</taxon>
        <taxon>Paenibacillaceae</taxon>
        <taxon>Paenibacillus</taxon>
    </lineage>
</organism>
<feature type="coiled-coil region" evidence="1">
    <location>
        <begin position="48"/>
        <end position="91"/>
    </location>
</feature>
<evidence type="ECO:0000313" key="2">
    <source>
        <dbReference type="EMBL" id="MDQ0116791.1"/>
    </source>
</evidence>
<dbReference type="EMBL" id="JAUSSU010000026">
    <property type="protein sequence ID" value="MDQ0116791.1"/>
    <property type="molecule type" value="Genomic_DNA"/>
</dbReference>
<keyword evidence="3" id="KW-1185">Reference proteome</keyword>
<accession>A0ABT9UAY4</accession>
<keyword evidence="1" id="KW-0175">Coiled coil</keyword>
<dbReference type="RefSeq" id="WP_307210644.1">
    <property type="nucleotide sequence ID" value="NZ_JAUSSU010000026.1"/>
</dbReference>